<dbReference type="SMART" id="SM00267">
    <property type="entry name" value="GGDEF"/>
    <property type="match status" value="1"/>
</dbReference>
<feature type="domain" description="EAL" evidence="1">
    <location>
        <begin position="427"/>
        <end position="674"/>
    </location>
</feature>
<dbReference type="InterPro" id="IPR000160">
    <property type="entry name" value="GGDEF_dom"/>
</dbReference>
<dbReference type="InterPro" id="IPR043128">
    <property type="entry name" value="Rev_trsase/Diguanyl_cyclase"/>
</dbReference>
<evidence type="ECO:0000259" key="1">
    <source>
        <dbReference type="PROSITE" id="PS50883"/>
    </source>
</evidence>
<accession>A0A5B8RA24</accession>
<dbReference type="InterPro" id="IPR029787">
    <property type="entry name" value="Nucleotide_cyclase"/>
</dbReference>
<organism evidence="3">
    <name type="scientific">uncultured organism</name>
    <dbReference type="NCBI Taxonomy" id="155900"/>
    <lineage>
        <taxon>unclassified sequences</taxon>
        <taxon>environmental samples</taxon>
    </lineage>
</organism>
<dbReference type="InterPro" id="IPR052155">
    <property type="entry name" value="Biofilm_reg_signaling"/>
</dbReference>
<dbReference type="Pfam" id="PF00563">
    <property type="entry name" value="EAL"/>
    <property type="match status" value="1"/>
</dbReference>
<dbReference type="InterPro" id="IPR001633">
    <property type="entry name" value="EAL_dom"/>
</dbReference>
<dbReference type="PROSITE" id="PS50883">
    <property type="entry name" value="EAL"/>
    <property type="match status" value="1"/>
</dbReference>
<dbReference type="PANTHER" id="PTHR44757">
    <property type="entry name" value="DIGUANYLATE CYCLASE DGCP"/>
    <property type="match status" value="1"/>
</dbReference>
<dbReference type="CDD" id="cd01948">
    <property type="entry name" value="EAL"/>
    <property type="match status" value="1"/>
</dbReference>
<dbReference type="InterPro" id="IPR035965">
    <property type="entry name" value="PAS-like_dom_sf"/>
</dbReference>
<dbReference type="SUPFAM" id="SSF141868">
    <property type="entry name" value="EAL domain-like"/>
    <property type="match status" value="1"/>
</dbReference>
<evidence type="ECO:0008006" key="4">
    <source>
        <dbReference type="Google" id="ProtNLM"/>
    </source>
</evidence>
<proteinExistence type="predicted"/>
<dbReference type="Gene3D" id="3.30.70.270">
    <property type="match status" value="1"/>
</dbReference>
<feature type="domain" description="GGDEF" evidence="2">
    <location>
        <begin position="288"/>
        <end position="419"/>
    </location>
</feature>
<dbReference type="InterPro" id="IPR035919">
    <property type="entry name" value="EAL_sf"/>
</dbReference>
<evidence type="ECO:0000313" key="3">
    <source>
        <dbReference type="EMBL" id="QEA06049.1"/>
    </source>
</evidence>
<dbReference type="SMART" id="SM00052">
    <property type="entry name" value="EAL"/>
    <property type="match status" value="1"/>
</dbReference>
<dbReference type="SUPFAM" id="SSF55073">
    <property type="entry name" value="Nucleotide cyclase"/>
    <property type="match status" value="1"/>
</dbReference>
<dbReference type="EMBL" id="MN079122">
    <property type="protein sequence ID" value="QEA06049.1"/>
    <property type="molecule type" value="Genomic_DNA"/>
</dbReference>
<dbReference type="NCBIfam" id="TIGR00254">
    <property type="entry name" value="GGDEF"/>
    <property type="match status" value="1"/>
</dbReference>
<dbReference type="Gene3D" id="3.30.450.20">
    <property type="entry name" value="PAS domain"/>
    <property type="match status" value="1"/>
</dbReference>
<dbReference type="Gene3D" id="3.20.20.450">
    <property type="entry name" value="EAL domain"/>
    <property type="match status" value="1"/>
</dbReference>
<dbReference type="SUPFAM" id="SSF55785">
    <property type="entry name" value="PYP-like sensor domain (PAS domain)"/>
    <property type="match status" value="1"/>
</dbReference>
<protein>
    <recommendedName>
        <fullName evidence="4">EAL domain</fullName>
    </recommendedName>
</protein>
<gene>
    <name evidence="3" type="ORF">KBTEX_02378</name>
</gene>
<dbReference type="PROSITE" id="PS50887">
    <property type="entry name" value="GGDEF"/>
    <property type="match status" value="1"/>
</dbReference>
<dbReference type="AlphaFoldDB" id="A0A5B8RA24"/>
<evidence type="ECO:0000259" key="2">
    <source>
        <dbReference type="PROSITE" id="PS50887"/>
    </source>
</evidence>
<dbReference type="PANTHER" id="PTHR44757:SF2">
    <property type="entry name" value="BIOFILM ARCHITECTURE MAINTENANCE PROTEIN MBAA"/>
    <property type="match status" value="1"/>
</dbReference>
<sequence length="676" mass="73476">MQAFDGSIHLAQGRQRWLQRQAPVLESIPDAVAILDRQGRRLYGNDLYHTLCREHGVPDLRPATLDATMPGWEEIGTTASATGHWEGAITVPAAHTPRRTLRCHVRPMIAPAGGDTLFAATIADITELAEAHQTSDGHARLIAQLPHLQVPGAGAGDTAVRAFRDTLVEALAAIDLGRAETIPDGDETEGGWFYCPLTGDRQEARLVWRVGEPRHGGRAFQARFHAARELSPAERRLAVTATRALTTSTERAGQLARLRRTAFSDDVTDLLNRRGFEHFAAPLLAGGQPASLLLIDMDRFNRVIGTLGHDAADAYLHAMGERLVGAAGPGRLVARMGGDEFAILVPGGMGLARGVAEAIHERLETPMTIAARPVRARVHIGIASAPRHGSSLAELRRCADRAMFTAKRTGRSTNLFRPERELTDRTALWVEGRLEAAISEELLTLAVQPIMRLDSGEVTEVELLLRWDDPMLGTVAPATFVPVAEHAGLSERLDRYVVAKGLRETRHLDCAVAINLAAPTLYDPAFADFVFTHLERAGRTPDTMVFEITERLVADADRARPTLQRLTDAGVRIAIDDFGAGYSSLGVLPDLPLSRLKVDKSFLIGSRGNPRHREVIIGTLRLASALGLEALVEGVERAEDMEWLRGVGCDFAQGFLFGTPIALSDWPGTDDDPRPA</sequence>
<name>A0A5B8RA24_9ZZZZ</name>
<reference evidence="3" key="1">
    <citation type="submission" date="2019-06" db="EMBL/GenBank/DDBJ databases">
        <authorList>
            <person name="Murdoch R.W."/>
            <person name="Fathepure B."/>
        </authorList>
    </citation>
    <scope>NUCLEOTIDE SEQUENCE</scope>
</reference>
<dbReference type="Pfam" id="PF00990">
    <property type="entry name" value="GGDEF"/>
    <property type="match status" value="1"/>
</dbReference>
<dbReference type="CDD" id="cd01949">
    <property type="entry name" value="GGDEF"/>
    <property type="match status" value="1"/>
</dbReference>